<dbReference type="PANTHER" id="PTHR43289:SF6">
    <property type="entry name" value="SERINE_THREONINE-PROTEIN KINASE NEKL-3"/>
    <property type="match status" value="1"/>
</dbReference>
<dbReference type="Proteomes" id="UP001246372">
    <property type="component" value="Unassembled WGS sequence"/>
</dbReference>
<keyword evidence="2 5" id="KW-0547">Nucleotide-binding</keyword>
<evidence type="ECO:0000313" key="7">
    <source>
        <dbReference type="EMBL" id="MDT8998294.1"/>
    </source>
</evidence>
<dbReference type="GO" id="GO:0016301">
    <property type="term" value="F:kinase activity"/>
    <property type="evidence" value="ECO:0007669"/>
    <property type="project" value="UniProtKB-KW"/>
</dbReference>
<evidence type="ECO:0000259" key="6">
    <source>
        <dbReference type="PROSITE" id="PS50011"/>
    </source>
</evidence>
<name>A0ABU3P6V2_9BURK</name>
<evidence type="ECO:0000256" key="3">
    <source>
        <dbReference type="ARBA" id="ARBA00022777"/>
    </source>
</evidence>
<dbReference type="InterPro" id="IPR017441">
    <property type="entry name" value="Protein_kinase_ATP_BS"/>
</dbReference>
<keyword evidence="1" id="KW-0808">Transferase</keyword>
<dbReference type="InterPro" id="IPR008271">
    <property type="entry name" value="Ser/Thr_kinase_AS"/>
</dbReference>
<proteinExistence type="predicted"/>
<keyword evidence="4 5" id="KW-0067">ATP-binding</keyword>
<dbReference type="PROSITE" id="PS50011">
    <property type="entry name" value="PROTEIN_KINASE_DOM"/>
    <property type="match status" value="1"/>
</dbReference>
<gene>
    <name evidence="7" type="ORF">RQP53_03275</name>
</gene>
<dbReference type="PROSITE" id="PS00107">
    <property type="entry name" value="PROTEIN_KINASE_ATP"/>
    <property type="match status" value="1"/>
</dbReference>
<sequence length="696" mass="75320">MSDSPRATLLTPALWAEVSAQFDLLIELPTDERTRRLQVLGESSPAVARAVDRLLRADALDTELRMPDAALLQAALAPPQQQPGDAIGPYRLLRLLGQGGMSGVWQAEQQGGPRRLVALKLPFALAETPSAAAQRFERERDLLAALEHPGIARLYDAGVDASGQTYLAMECVLGQPLNAHVHGLPLRQRVQLFLQVLAAVAHAHGRLIVHGDLKPANILVNQEGQVKLLDFGIARLLDIDEGQAGPARAALLPAAHTPRYSPPEQRAGQALTVGADVYALGQVLLDVLRAGRPDAAPEPALQAVIEQASAADPAQRYGSVEALAAELQRWLEHWPVQAMPQRWAYRWRCWLRRHRAAAPLAGLGVAALLLGLSLALWQAHEAGVQARRAQLANRYLLDLLRTLDPRQAEAARPELLMRALMQQKLAQIEALLPSDPELADELLKVSATVYDYLGEAERSRALGQLRRTQALARWGGSDPRAQAAGMALVWPTLALQDGPAAERLLKALDAELPERGMLRAEWWLAEADRLGLGTAEPQARAPAQYRALQQALRRYEADAPSDSGRVATLLGLARLEAGEGRSQQALQTLAQAEALLRHAEPYVALDHVRLLVQQARLQQGLGQAEPALQSALQALQHLQASLGAEARLARQPLRELAELAARLCAAQVQRPSGLALERALQGLQAPGTSRGCAPTP</sequence>
<organism evidence="7 8">
    <name type="scientific">Roseateles aquae</name>
    <dbReference type="NCBI Taxonomy" id="3077235"/>
    <lineage>
        <taxon>Bacteria</taxon>
        <taxon>Pseudomonadati</taxon>
        <taxon>Pseudomonadota</taxon>
        <taxon>Betaproteobacteria</taxon>
        <taxon>Burkholderiales</taxon>
        <taxon>Sphaerotilaceae</taxon>
        <taxon>Roseateles</taxon>
    </lineage>
</organism>
<evidence type="ECO:0000256" key="2">
    <source>
        <dbReference type="ARBA" id="ARBA00022741"/>
    </source>
</evidence>
<evidence type="ECO:0000256" key="4">
    <source>
        <dbReference type="ARBA" id="ARBA00022840"/>
    </source>
</evidence>
<dbReference type="PANTHER" id="PTHR43289">
    <property type="entry name" value="MITOGEN-ACTIVATED PROTEIN KINASE KINASE KINASE 20-RELATED"/>
    <property type="match status" value="1"/>
</dbReference>
<dbReference type="Gene3D" id="1.10.510.10">
    <property type="entry name" value="Transferase(Phosphotransferase) domain 1"/>
    <property type="match status" value="1"/>
</dbReference>
<evidence type="ECO:0000313" key="8">
    <source>
        <dbReference type="Proteomes" id="UP001246372"/>
    </source>
</evidence>
<dbReference type="InterPro" id="IPR011009">
    <property type="entry name" value="Kinase-like_dom_sf"/>
</dbReference>
<dbReference type="EMBL" id="JAVXZY010000001">
    <property type="protein sequence ID" value="MDT8998294.1"/>
    <property type="molecule type" value="Genomic_DNA"/>
</dbReference>
<comment type="caution">
    <text evidence="7">The sequence shown here is derived from an EMBL/GenBank/DDBJ whole genome shotgun (WGS) entry which is preliminary data.</text>
</comment>
<dbReference type="PROSITE" id="PS00108">
    <property type="entry name" value="PROTEIN_KINASE_ST"/>
    <property type="match status" value="1"/>
</dbReference>
<dbReference type="SMART" id="SM00220">
    <property type="entry name" value="S_TKc"/>
    <property type="match status" value="1"/>
</dbReference>
<evidence type="ECO:0000256" key="1">
    <source>
        <dbReference type="ARBA" id="ARBA00022679"/>
    </source>
</evidence>
<keyword evidence="8" id="KW-1185">Reference proteome</keyword>
<keyword evidence="3 7" id="KW-0418">Kinase</keyword>
<reference evidence="7" key="1">
    <citation type="submission" date="2023-09" db="EMBL/GenBank/DDBJ databases">
        <title>Paucibacter sp. APW11 Genome sequencing and assembly.</title>
        <authorList>
            <person name="Kim I."/>
        </authorList>
    </citation>
    <scope>NUCLEOTIDE SEQUENCE</scope>
    <source>
        <strain evidence="7">APW11</strain>
    </source>
</reference>
<feature type="domain" description="Protein kinase" evidence="6">
    <location>
        <begin position="90"/>
        <end position="421"/>
    </location>
</feature>
<protein>
    <submittedName>
        <fullName evidence="7">Protein kinase</fullName>
    </submittedName>
</protein>
<dbReference type="SUPFAM" id="SSF56112">
    <property type="entry name" value="Protein kinase-like (PK-like)"/>
    <property type="match status" value="1"/>
</dbReference>
<dbReference type="CDD" id="cd14014">
    <property type="entry name" value="STKc_PknB_like"/>
    <property type="match status" value="1"/>
</dbReference>
<dbReference type="RefSeq" id="WP_315648603.1">
    <property type="nucleotide sequence ID" value="NZ_JAVXZY010000001.1"/>
</dbReference>
<dbReference type="Pfam" id="PF00069">
    <property type="entry name" value="Pkinase"/>
    <property type="match status" value="1"/>
</dbReference>
<dbReference type="InterPro" id="IPR000719">
    <property type="entry name" value="Prot_kinase_dom"/>
</dbReference>
<feature type="binding site" evidence="5">
    <location>
        <position position="120"/>
    </location>
    <ligand>
        <name>ATP</name>
        <dbReference type="ChEBI" id="CHEBI:30616"/>
    </ligand>
</feature>
<dbReference type="Gene3D" id="3.30.200.20">
    <property type="entry name" value="Phosphorylase Kinase, domain 1"/>
    <property type="match status" value="1"/>
</dbReference>
<accession>A0ABU3P6V2</accession>
<evidence type="ECO:0000256" key="5">
    <source>
        <dbReference type="PROSITE-ProRule" id="PRU10141"/>
    </source>
</evidence>